<evidence type="ECO:0000256" key="5">
    <source>
        <dbReference type="ARBA" id="ARBA00022968"/>
    </source>
</evidence>
<evidence type="ECO:0000256" key="1">
    <source>
        <dbReference type="ARBA" id="ARBA00004323"/>
    </source>
</evidence>
<keyword evidence="5" id="KW-0735">Signal-anchor</keyword>
<evidence type="ECO:0000256" key="4">
    <source>
        <dbReference type="ARBA" id="ARBA00022801"/>
    </source>
</evidence>
<comment type="caution">
    <text evidence="9">The sequence shown here is derived from an EMBL/GenBank/DDBJ whole genome shotgun (WGS) entry which is preliminary data.</text>
</comment>
<dbReference type="GO" id="GO:0000139">
    <property type="term" value="C:Golgi membrane"/>
    <property type="evidence" value="ECO:0007669"/>
    <property type="project" value="UniProtKB-SubCell"/>
</dbReference>
<keyword evidence="4" id="KW-0378">Hydrolase</keyword>
<evidence type="ECO:0000256" key="2">
    <source>
        <dbReference type="ARBA" id="ARBA00009559"/>
    </source>
</evidence>
<comment type="subcellular location">
    <subcellularLocation>
        <location evidence="1">Golgi apparatus membrane</location>
        <topology evidence="1">Single-pass type II membrane protein</topology>
    </subcellularLocation>
</comment>
<name>A0AA35T9X4_GEOBA</name>
<sequence length="339" mass="38050">MHWNHRYLPHWKDSVTSKYPQGRHVPPDDIGASFYPELGCYSSRDPAVVATHITQLRVAGVGVIVVSWYPAGLADEEGPPPDPVIPVLLDAALAHDIKLTLHIEPYKGRTPQSVREDLQYIHSHYSNHPAFYKLERLDPNDGAMLHLPLIYIYDSYLSDAREWASIFKRGGPLSVRGTDEDCVAIALLVEHAHMKSAVDGGFDGVYTYFAAEGFSFGSTYTNWGTVSEFAAEKNLIFIPSFGPGYDDLQVRPWNRLSTRDRKNGAYYKEGFRRAKRSSRGGLVSITSFNEWGEGTQIEPAVPKITSSRTYLDYSPGRPDFYLQLTRDMAEELPNDCGIT</sequence>
<gene>
    <name evidence="9" type="ORF">GBAR_LOCUS24628</name>
</gene>
<evidence type="ECO:0000313" key="9">
    <source>
        <dbReference type="EMBL" id="CAI8044390.1"/>
    </source>
</evidence>
<evidence type="ECO:0000313" key="10">
    <source>
        <dbReference type="Proteomes" id="UP001174909"/>
    </source>
</evidence>
<dbReference type="PANTHER" id="PTHR13572:SF4">
    <property type="entry name" value="RE57134P"/>
    <property type="match status" value="1"/>
</dbReference>
<keyword evidence="10" id="KW-1185">Reference proteome</keyword>
<comment type="similarity">
    <text evidence="2">Belongs to the glycosyl hydrolase 99 family.</text>
</comment>
<dbReference type="InterPro" id="IPR026071">
    <property type="entry name" value="Glyco_Hydrolase_99"/>
</dbReference>
<dbReference type="AlphaFoldDB" id="A0AA35T9X4"/>
<dbReference type="GO" id="GO:0004559">
    <property type="term" value="F:alpha-mannosidase activity"/>
    <property type="evidence" value="ECO:0007669"/>
    <property type="project" value="TreeGrafter"/>
</dbReference>
<evidence type="ECO:0000256" key="7">
    <source>
        <dbReference type="ARBA" id="ARBA00023034"/>
    </source>
</evidence>
<organism evidence="9 10">
    <name type="scientific">Geodia barretti</name>
    <name type="common">Barrett's horny sponge</name>
    <dbReference type="NCBI Taxonomy" id="519541"/>
    <lineage>
        <taxon>Eukaryota</taxon>
        <taxon>Metazoa</taxon>
        <taxon>Porifera</taxon>
        <taxon>Demospongiae</taxon>
        <taxon>Heteroscleromorpha</taxon>
        <taxon>Tetractinellida</taxon>
        <taxon>Astrophorina</taxon>
        <taxon>Geodiidae</taxon>
        <taxon>Geodia</taxon>
    </lineage>
</organism>
<evidence type="ECO:0000256" key="3">
    <source>
        <dbReference type="ARBA" id="ARBA00022692"/>
    </source>
</evidence>
<dbReference type="Proteomes" id="UP001174909">
    <property type="component" value="Unassembled WGS sequence"/>
</dbReference>
<keyword evidence="8" id="KW-0472">Membrane</keyword>
<keyword evidence="7" id="KW-0333">Golgi apparatus</keyword>
<proteinExistence type="inferred from homology"/>
<dbReference type="Gene3D" id="3.20.20.80">
    <property type="entry name" value="Glycosidases"/>
    <property type="match status" value="1"/>
</dbReference>
<keyword evidence="6" id="KW-1133">Transmembrane helix</keyword>
<evidence type="ECO:0000256" key="8">
    <source>
        <dbReference type="ARBA" id="ARBA00023136"/>
    </source>
</evidence>
<keyword evidence="3" id="KW-0812">Transmembrane</keyword>
<protein>
    <submittedName>
        <fullName evidence="9">Glycoprotein endo-alpha-1,2-mannosidase</fullName>
    </submittedName>
</protein>
<accession>A0AA35T9X4</accession>
<dbReference type="PANTHER" id="PTHR13572">
    <property type="entry name" value="ENDO-ALPHA-1,2-MANNOSIDASE"/>
    <property type="match status" value="1"/>
</dbReference>
<dbReference type="Pfam" id="PF16317">
    <property type="entry name" value="Glyco_hydro_99"/>
    <property type="match status" value="1"/>
</dbReference>
<evidence type="ECO:0000256" key="6">
    <source>
        <dbReference type="ARBA" id="ARBA00022989"/>
    </source>
</evidence>
<reference evidence="9" key="1">
    <citation type="submission" date="2023-03" db="EMBL/GenBank/DDBJ databases">
        <authorList>
            <person name="Steffen K."/>
            <person name="Cardenas P."/>
        </authorList>
    </citation>
    <scope>NUCLEOTIDE SEQUENCE</scope>
</reference>
<dbReference type="EMBL" id="CASHTH010003392">
    <property type="protein sequence ID" value="CAI8044390.1"/>
    <property type="molecule type" value="Genomic_DNA"/>
</dbReference>
<dbReference type="CDD" id="cd11574">
    <property type="entry name" value="GH99"/>
    <property type="match status" value="1"/>
</dbReference>